<reference evidence="3 4" key="1">
    <citation type="submission" date="2012-08" db="EMBL/GenBank/DDBJ databases">
        <authorList>
            <person name="Gan P.H.P."/>
            <person name="Ikeda K."/>
            <person name="Irieda H."/>
            <person name="Narusaka M."/>
            <person name="O'Connell R.J."/>
            <person name="Narusaka Y."/>
            <person name="Takano Y."/>
            <person name="Kubo Y."/>
            <person name="Shirasu K."/>
        </authorList>
    </citation>
    <scope>NUCLEOTIDE SEQUENCE [LARGE SCALE GENOMIC DNA]</scope>
    <source>
        <strain evidence="3 4">Nara gc5</strain>
    </source>
</reference>
<feature type="repeat" description="RCC1" evidence="1">
    <location>
        <begin position="361"/>
        <end position="422"/>
    </location>
</feature>
<proteinExistence type="predicted"/>
<evidence type="ECO:0000256" key="1">
    <source>
        <dbReference type="PROSITE-ProRule" id="PRU00235"/>
    </source>
</evidence>
<dbReference type="InParanoid" id="A0A7J6J3N9"/>
<dbReference type="GeneID" id="43607636"/>
<dbReference type="RefSeq" id="XP_031892007.1">
    <property type="nucleotide sequence ID" value="XM_032023459.1"/>
</dbReference>
<dbReference type="PANTHER" id="PTHR47563">
    <property type="entry name" value="PROTEIN FMP25, MITOCHONDRIAL"/>
    <property type="match status" value="1"/>
</dbReference>
<dbReference type="EMBL" id="ANPB02000004">
    <property type="protein sequence ID" value="KAF4484126.1"/>
    <property type="molecule type" value="Genomic_DNA"/>
</dbReference>
<evidence type="ECO:0000256" key="2">
    <source>
        <dbReference type="SAM" id="MobiDB-lite"/>
    </source>
</evidence>
<dbReference type="PROSITE" id="PS50012">
    <property type="entry name" value="RCC1_3"/>
    <property type="match status" value="2"/>
</dbReference>
<dbReference type="OrthoDB" id="10256179at2759"/>
<protein>
    <submittedName>
        <fullName evidence="3">Protein FMP25</fullName>
    </submittedName>
</protein>
<dbReference type="Proteomes" id="UP000011096">
    <property type="component" value="Unassembled WGS sequence"/>
</dbReference>
<dbReference type="AlphaFoldDB" id="A0A7J6J3N9"/>
<comment type="caution">
    <text evidence="3">The sequence shown here is derived from an EMBL/GenBank/DDBJ whole genome shotgun (WGS) entry which is preliminary data.</text>
</comment>
<gene>
    <name evidence="3" type="ORF">CGGC5_v008105</name>
</gene>
<dbReference type="Gene3D" id="2.130.10.30">
    <property type="entry name" value="Regulator of chromosome condensation 1/beta-lactamase-inhibitor protein II"/>
    <property type="match status" value="2"/>
</dbReference>
<dbReference type="Pfam" id="PF13540">
    <property type="entry name" value="RCC1_2"/>
    <property type="match status" value="1"/>
</dbReference>
<evidence type="ECO:0000313" key="4">
    <source>
        <dbReference type="Proteomes" id="UP000011096"/>
    </source>
</evidence>
<feature type="region of interest" description="Disordered" evidence="2">
    <location>
        <begin position="79"/>
        <end position="118"/>
    </location>
</feature>
<evidence type="ECO:0000313" key="3">
    <source>
        <dbReference type="EMBL" id="KAF4484126.1"/>
    </source>
</evidence>
<dbReference type="GO" id="GO:0005743">
    <property type="term" value="C:mitochondrial inner membrane"/>
    <property type="evidence" value="ECO:0007669"/>
    <property type="project" value="TreeGrafter"/>
</dbReference>
<dbReference type="FunCoup" id="A0A7J6J3N9">
    <property type="interactions" value="23"/>
</dbReference>
<feature type="repeat" description="RCC1" evidence="1">
    <location>
        <begin position="532"/>
        <end position="585"/>
    </location>
</feature>
<dbReference type="InterPro" id="IPR053245">
    <property type="entry name" value="MitoProcess-Associated"/>
</dbReference>
<dbReference type="PRINTS" id="PR00633">
    <property type="entry name" value="RCCNDNSATION"/>
</dbReference>
<dbReference type="GO" id="GO:0034551">
    <property type="term" value="P:mitochondrial respiratory chain complex III assembly"/>
    <property type="evidence" value="ECO:0007669"/>
    <property type="project" value="TreeGrafter"/>
</dbReference>
<dbReference type="InterPro" id="IPR009091">
    <property type="entry name" value="RCC1/BLIP-II"/>
</dbReference>
<keyword evidence="4" id="KW-1185">Reference proteome</keyword>
<organism evidence="3 4">
    <name type="scientific">Colletotrichum fructicola (strain Nara gc5)</name>
    <name type="common">Anthracnose fungus</name>
    <name type="synonym">Colletotrichum gloeosporioides (strain Nara gc5)</name>
    <dbReference type="NCBI Taxonomy" id="1213859"/>
    <lineage>
        <taxon>Eukaryota</taxon>
        <taxon>Fungi</taxon>
        <taxon>Dikarya</taxon>
        <taxon>Ascomycota</taxon>
        <taxon>Pezizomycotina</taxon>
        <taxon>Sordariomycetes</taxon>
        <taxon>Hypocreomycetidae</taxon>
        <taxon>Glomerellales</taxon>
        <taxon>Glomerellaceae</taxon>
        <taxon>Colletotrichum</taxon>
        <taxon>Colletotrichum gloeosporioides species complex</taxon>
    </lineage>
</organism>
<dbReference type="PROSITE" id="PS00626">
    <property type="entry name" value="RCC1_2"/>
    <property type="match status" value="1"/>
</dbReference>
<dbReference type="PANTHER" id="PTHR47563:SF1">
    <property type="entry name" value="PROTEIN FMP25, MITOCHONDRIAL"/>
    <property type="match status" value="1"/>
</dbReference>
<name>A0A7J6J3N9_COLFN</name>
<dbReference type="InterPro" id="IPR000408">
    <property type="entry name" value="Reg_chr_condens"/>
</dbReference>
<sequence>MKACRTITHARASLTAQRCSSAAARQQWRRHASGGPRRPGQKSLLGKLVPLALTAGVGGGLYYLDDSMNGPIKQLLSGESKDADARKPKYQQAEIEFEKSRKQSQSGSKEENRDLISSQHLQVKKSWENPGVYAWGSNVGKVIDPKAKESVVKLPRRIPYFDGKLLRDLKLTQDFGAAVTEKGDIVQWGLGFSKTDPSPVETLKGKDISKITVSNDRIIALSSNGSVYSLPAARNDQETGAKLEPQSKSSSWIPFWSSSGPETVNFRILTPKSLSRGEKVIDVKSGLQHCLLLTSKGRVFSAAASTSEFPSNGQMGIPGLSWTSRPAGPYDQAHEITGLSGFKIAKIAAGDLHSAALDKDGKLFTFGDNTYGQLGLPAEAIYQRIDVPSLLPTAKLYANSGLIPKITSVAAGGMNTFFTVDAAEAGGIQTAATTGDLAPARRMPRIAADLWACGQGVYGSLGTGKWTHVTPGPAKVKALSSLFEFDEQANRMCPIRLHDISVGSTHVSATMDNVTRVGAGARGSENDTNWGADVLFWGGNEHYQLGTGKRNNLNAPGYIGALDGGAGDALMGRGGETHRFQLTPRQTVRLGEDGKGRKVSLEQRVECGRFVTAVYSGV</sequence>
<dbReference type="SUPFAM" id="SSF50985">
    <property type="entry name" value="RCC1/BLIP-II"/>
    <property type="match status" value="1"/>
</dbReference>
<accession>A0A7J6J3N9</accession>
<reference evidence="3 4" key="2">
    <citation type="submission" date="2020-04" db="EMBL/GenBank/DDBJ databases">
        <title>Genome sequencing and assembly of multiple isolates from the Colletotrichum gloeosporioides species complex.</title>
        <authorList>
            <person name="Gan P."/>
            <person name="Shirasu K."/>
        </authorList>
    </citation>
    <scope>NUCLEOTIDE SEQUENCE [LARGE SCALE GENOMIC DNA]</scope>
    <source>
        <strain evidence="3 4">Nara gc5</strain>
    </source>
</reference>